<dbReference type="EMBL" id="DUZY01000001">
    <property type="protein sequence ID" value="DAD24426.1"/>
    <property type="molecule type" value="Genomic_DNA"/>
</dbReference>
<proteinExistence type="predicted"/>
<comment type="caution">
    <text evidence="1">The sequence shown here is derived from an EMBL/GenBank/DDBJ whole genome shotgun (WGS) entry which is preliminary data.</text>
</comment>
<dbReference type="AlphaFoldDB" id="A0A822XZK5"/>
<organism evidence="1 2">
    <name type="scientific">Nelumbo nucifera</name>
    <name type="common">Sacred lotus</name>
    <dbReference type="NCBI Taxonomy" id="4432"/>
    <lineage>
        <taxon>Eukaryota</taxon>
        <taxon>Viridiplantae</taxon>
        <taxon>Streptophyta</taxon>
        <taxon>Embryophyta</taxon>
        <taxon>Tracheophyta</taxon>
        <taxon>Spermatophyta</taxon>
        <taxon>Magnoliopsida</taxon>
        <taxon>Proteales</taxon>
        <taxon>Nelumbonaceae</taxon>
        <taxon>Nelumbo</taxon>
    </lineage>
</organism>
<dbReference type="Pfam" id="PF14223">
    <property type="entry name" value="Retrotran_gag_2"/>
    <property type="match status" value="1"/>
</dbReference>
<protein>
    <recommendedName>
        <fullName evidence="3">DUF4219 domain-containing protein</fullName>
    </recommendedName>
</protein>
<gene>
    <name evidence="1" type="ORF">HUJ06_025890</name>
</gene>
<sequence>MATNGNVVSISQPEIPVFKGECYELWSIKMKTMFRSQDPWDLVENGYPDPDEEARLKENKKKDSKSLFFIQQAVHESIFSKIAATTTAKEAWTTLQLAFQGSSNHDETSIPSS</sequence>
<dbReference type="PANTHER" id="PTHR35317">
    <property type="entry name" value="OS04G0629600 PROTEIN"/>
    <property type="match status" value="1"/>
</dbReference>
<evidence type="ECO:0008006" key="3">
    <source>
        <dbReference type="Google" id="ProtNLM"/>
    </source>
</evidence>
<keyword evidence="2" id="KW-1185">Reference proteome</keyword>
<accession>A0A822XZK5</accession>
<evidence type="ECO:0000313" key="1">
    <source>
        <dbReference type="EMBL" id="DAD24426.1"/>
    </source>
</evidence>
<name>A0A822XZK5_NELNU</name>
<reference evidence="1 2" key="1">
    <citation type="journal article" date="2020" name="Mol. Biol. Evol.">
        <title>Distinct Expression and Methylation Patterns for Genes with Different Fates following a Single Whole-Genome Duplication in Flowering Plants.</title>
        <authorList>
            <person name="Shi T."/>
            <person name="Rahmani R.S."/>
            <person name="Gugger P.F."/>
            <person name="Wang M."/>
            <person name="Li H."/>
            <person name="Zhang Y."/>
            <person name="Li Z."/>
            <person name="Wang Q."/>
            <person name="Van de Peer Y."/>
            <person name="Marchal K."/>
            <person name="Chen J."/>
        </authorList>
    </citation>
    <scope>NUCLEOTIDE SEQUENCE [LARGE SCALE GENOMIC DNA]</scope>
    <source>
        <tissue evidence="1">Leaf</tissue>
    </source>
</reference>
<dbReference type="PANTHER" id="PTHR35317:SF35">
    <property type="entry name" value="DUF4219 DOMAIN-CONTAINING PROTEIN"/>
    <property type="match status" value="1"/>
</dbReference>
<evidence type="ECO:0000313" key="2">
    <source>
        <dbReference type="Proteomes" id="UP000607653"/>
    </source>
</evidence>
<dbReference type="Proteomes" id="UP000607653">
    <property type="component" value="Unassembled WGS sequence"/>
</dbReference>